<dbReference type="InterPro" id="IPR014016">
    <property type="entry name" value="UvrD-like_ATP-bd"/>
</dbReference>
<dbReference type="PANTHER" id="PTHR11070:SF63">
    <property type="entry name" value="DNA HELICASE IV"/>
    <property type="match status" value="1"/>
</dbReference>
<keyword evidence="11" id="KW-0269">Exonuclease</keyword>
<evidence type="ECO:0000256" key="6">
    <source>
        <dbReference type="ARBA" id="ARBA00034617"/>
    </source>
</evidence>
<organism evidence="11 12">
    <name type="scientific">Stenotrophomonas maltophilia</name>
    <name type="common">Pseudomonas maltophilia</name>
    <name type="synonym">Xanthomonas maltophilia</name>
    <dbReference type="NCBI Taxonomy" id="40324"/>
    <lineage>
        <taxon>Bacteria</taxon>
        <taxon>Pseudomonadati</taxon>
        <taxon>Pseudomonadota</taxon>
        <taxon>Gammaproteobacteria</taxon>
        <taxon>Lysobacterales</taxon>
        <taxon>Lysobacteraceae</taxon>
        <taxon>Stenotrophomonas</taxon>
        <taxon>Stenotrophomonas maltophilia group</taxon>
    </lineage>
</organism>
<evidence type="ECO:0000256" key="8">
    <source>
        <dbReference type="ARBA" id="ARBA00048988"/>
    </source>
</evidence>
<keyword evidence="11" id="KW-0540">Nuclease</keyword>
<evidence type="ECO:0000256" key="1">
    <source>
        <dbReference type="ARBA" id="ARBA00022741"/>
    </source>
</evidence>
<dbReference type="Gene3D" id="3.30.65.10">
    <property type="entry name" value="Bacterial Topoisomerase I, domain 1"/>
    <property type="match status" value="1"/>
</dbReference>
<comment type="caution">
    <text evidence="9">Lacks conserved residue(s) required for the propagation of feature annotation.</text>
</comment>
<dbReference type="EC" id="5.6.2.4" evidence="7"/>
<dbReference type="Pfam" id="PF13361">
    <property type="entry name" value="UvrD_C"/>
    <property type="match status" value="1"/>
</dbReference>
<feature type="domain" description="UvrD-like helicase ATP-binding" evidence="10">
    <location>
        <begin position="1"/>
        <end position="128"/>
    </location>
</feature>
<evidence type="ECO:0000256" key="5">
    <source>
        <dbReference type="ARBA" id="ARBA00023235"/>
    </source>
</evidence>
<dbReference type="SUPFAM" id="SSF57783">
    <property type="entry name" value="Zinc beta-ribbon"/>
    <property type="match status" value="1"/>
</dbReference>
<dbReference type="Pfam" id="PF01396">
    <property type="entry name" value="Zn_ribbon_Top1"/>
    <property type="match status" value="1"/>
</dbReference>
<accession>A0AAJ2WNS4</accession>
<name>A0AAJ2WNS4_STEMA</name>
<dbReference type="GO" id="GO:0005829">
    <property type="term" value="C:cytosol"/>
    <property type="evidence" value="ECO:0007669"/>
    <property type="project" value="TreeGrafter"/>
</dbReference>
<dbReference type="GO" id="GO:0004527">
    <property type="term" value="F:exonuclease activity"/>
    <property type="evidence" value="ECO:0007669"/>
    <property type="project" value="UniProtKB-KW"/>
</dbReference>
<reference evidence="11" key="1">
    <citation type="submission" date="2023-12" db="EMBL/GenBank/DDBJ databases">
        <title>'Antibacterial potential of Stenotrophomonas maltophilia cystic fibrosis isolates' (manuscript under preparation).</title>
        <authorList>
            <person name="Crisan C.V."/>
            <person name="Pettis M."/>
            <person name="Goldberg J.B."/>
        </authorList>
    </citation>
    <scope>NUCLEOTIDE SEQUENCE</scope>
    <source>
        <strain evidence="11">CCV129</strain>
    </source>
</reference>
<dbReference type="GO" id="GO:0005524">
    <property type="term" value="F:ATP binding"/>
    <property type="evidence" value="ECO:0007669"/>
    <property type="project" value="UniProtKB-UniRule"/>
</dbReference>
<dbReference type="InterPro" id="IPR013498">
    <property type="entry name" value="Topo_IA_Znf"/>
</dbReference>
<dbReference type="SUPFAM" id="SSF52540">
    <property type="entry name" value="P-loop containing nucleoside triphosphate hydrolases"/>
    <property type="match status" value="1"/>
</dbReference>
<sequence length="367" mass="41373">PEDHFKERLRRFLELATPVYQAWDDALGAEHGIDFEDMLNTASLLVEQGRYGSPYDLVMADEFQDSSRARARLCAALVSAPGKYLYAVGDDWQAINRFAGADLSVMTDFCGWNGHGKVLRLEETFRFPQELCDVSSRFVMRNPSQIRKNVRSSKSSVGAVLQAFQVNNRKQIQDGVKQYLAQLQENILSGAVPRAQGGRVSVLVLGRYNFESDKVPSDWEKDFGQTMNVEFMSIHKSKGKSADYVILPGMIRRSFPSAKQDDSVLSLVMPQGDTYCDSEERRLFYVALTRARRTVVMFTVQGKVSPFLGELLQERAVELTTLGGQPINEEQCPVCKVGVFVERMGRNGSFRSCSSYPDCENKPKKRR</sequence>
<dbReference type="GO" id="GO:0000725">
    <property type="term" value="P:recombinational repair"/>
    <property type="evidence" value="ECO:0007669"/>
    <property type="project" value="TreeGrafter"/>
</dbReference>
<dbReference type="GO" id="GO:0003916">
    <property type="term" value="F:DNA topoisomerase activity"/>
    <property type="evidence" value="ECO:0007669"/>
    <property type="project" value="InterPro"/>
</dbReference>
<evidence type="ECO:0000256" key="2">
    <source>
        <dbReference type="ARBA" id="ARBA00022801"/>
    </source>
</evidence>
<dbReference type="GO" id="GO:0006265">
    <property type="term" value="P:DNA topological change"/>
    <property type="evidence" value="ECO:0007669"/>
    <property type="project" value="InterPro"/>
</dbReference>
<comment type="catalytic activity">
    <reaction evidence="8">
        <text>ATP + H2O = ADP + phosphate + H(+)</text>
        <dbReference type="Rhea" id="RHEA:13065"/>
        <dbReference type="ChEBI" id="CHEBI:15377"/>
        <dbReference type="ChEBI" id="CHEBI:15378"/>
        <dbReference type="ChEBI" id="CHEBI:30616"/>
        <dbReference type="ChEBI" id="CHEBI:43474"/>
        <dbReference type="ChEBI" id="CHEBI:456216"/>
        <dbReference type="EC" id="5.6.2.4"/>
    </reaction>
</comment>
<dbReference type="AlphaFoldDB" id="A0AAJ2WNS4"/>
<keyword evidence="3 9" id="KW-0347">Helicase</keyword>
<gene>
    <name evidence="11" type="ORF">U4I38_22635</name>
</gene>
<evidence type="ECO:0000313" key="11">
    <source>
        <dbReference type="EMBL" id="MDZ5767263.1"/>
    </source>
</evidence>
<keyword evidence="2 9" id="KW-0378">Hydrolase</keyword>
<proteinExistence type="predicted"/>
<dbReference type="Pfam" id="PF00580">
    <property type="entry name" value="UvrD-helicase"/>
    <property type="match status" value="1"/>
</dbReference>
<keyword evidence="4 9" id="KW-0067">ATP-binding</keyword>
<dbReference type="PANTHER" id="PTHR11070">
    <property type="entry name" value="UVRD / RECB / PCRA DNA HELICASE FAMILY MEMBER"/>
    <property type="match status" value="1"/>
</dbReference>
<protein>
    <recommendedName>
        <fullName evidence="7">DNA 3'-5' helicase</fullName>
        <ecNumber evidence="7">5.6.2.4</ecNumber>
    </recommendedName>
</protein>
<dbReference type="Proteomes" id="UP001288387">
    <property type="component" value="Unassembled WGS sequence"/>
</dbReference>
<keyword evidence="1 9" id="KW-0547">Nucleotide-binding</keyword>
<dbReference type="InterPro" id="IPR000212">
    <property type="entry name" value="DNA_helicase_UvrD/REP"/>
</dbReference>
<comment type="catalytic activity">
    <reaction evidence="6">
        <text>Couples ATP hydrolysis with the unwinding of duplex DNA by translocating in the 3'-5' direction.</text>
        <dbReference type="EC" id="5.6.2.4"/>
    </reaction>
</comment>
<feature type="non-terminal residue" evidence="11">
    <location>
        <position position="1"/>
    </location>
</feature>
<evidence type="ECO:0000256" key="4">
    <source>
        <dbReference type="ARBA" id="ARBA00022840"/>
    </source>
</evidence>
<evidence type="ECO:0000256" key="3">
    <source>
        <dbReference type="ARBA" id="ARBA00022806"/>
    </source>
</evidence>
<dbReference type="PROSITE" id="PS51198">
    <property type="entry name" value="UVRD_HELICASE_ATP_BIND"/>
    <property type="match status" value="1"/>
</dbReference>
<keyword evidence="5" id="KW-0413">Isomerase</keyword>
<dbReference type="EMBL" id="JAXRVB010000075">
    <property type="protein sequence ID" value="MDZ5767263.1"/>
    <property type="molecule type" value="Genomic_DNA"/>
</dbReference>
<evidence type="ECO:0000313" key="12">
    <source>
        <dbReference type="Proteomes" id="UP001288387"/>
    </source>
</evidence>
<dbReference type="GO" id="GO:0003677">
    <property type="term" value="F:DNA binding"/>
    <property type="evidence" value="ECO:0007669"/>
    <property type="project" value="InterPro"/>
</dbReference>
<dbReference type="RefSeq" id="WP_322540616.1">
    <property type="nucleotide sequence ID" value="NZ_JAXRVB010000075.1"/>
</dbReference>
<evidence type="ECO:0000259" key="10">
    <source>
        <dbReference type="PROSITE" id="PS51198"/>
    </source>
</evidence>
<dbReference type="GO" id="GO:0043138">
    <property type="term" value="F:3'-5' DNA helicase activity"/>
    <property type="evidence" value="ECO:0007669"/>
    <property type="project" value="UniProtKB-EC"/>
</dbReference>
<evidence type="ECO:0000256" key="7">
    <source>
        <dbReference type="ARBA" id="ARBA00034808"/>
    </source>
</evidence>
<evidence type="ECO:0000256" key="9">
    <source>
        <dbReference type="PROSITE-ProRule" id="PRU00560"/>
    </source>
</evidence>
<dbReference type="InterPro" id="IPR027417">
    <property type="entry name" value="P-loop_NTPase"/>
</dbReference>
<dbReference type="InterPro" id="IPR014017">
    <property type="entry name" value="DNA_helicase_UvrD-like_C"/>
</dbReference>
<comment type="caution">
    <text evidence="11">The sequence shown here is derived from an EMBL/GenBank/DDBJ whole genome shotgun (WGS) entry which is preliminary data.</text>
</comment>
<dbReference type="Gene3D" id="3.40.50.300">
    <property type="entry name" value="P-loop containing nucleotide triphosphate hydrolases"/>
    <property type="match status" value="2"/>
</dbReference>
<dbReference type="GO" id="GO:0005694">
    <property type="term" value="C:chromosome"/>
    <property type="evidence" value="ECO:0007669"/>
    <property type="project" value="InterPro"/>
</dbReference>